<dbReference type="InterPro" id="IPR052965">
    <property type="entry name" value="Pigment-catalase-like"/>
</dbReference>
<gene>
    <name evidence="2" type="ORF">GCM10010841_18630</name>
</gene>
<dbReference type="InterPro" id="IPR006311">
    <property type="entry name" value="TAT_signal"/>
</dbReference>
<dbReference type="Gene3D" id="1.20.1260.10">
    <property type="match status" value="1"/>
</dbReference>
<feature type="chain" id="PRO_5045396265" description="Ferritin-like domain-containing protein" evidence="1">
    <location>
        <begin position="32"/>
        <end position="243"/>
    </location>
</feature>
<dbReference type="PANTHER" id="PTHR31694">
    <property type="entry name" value="DESICCATION-LIKE PROTEIN"/>
    <property type="match status" value="1"/>
</dbReference>
<keyword evidence="3" id="KW-1185">Reference proteome</keyword>
<evidence type="ECO:0000313" key="2">
    <source>
        <dbReference type="EMBL" id="GGM10465.1"/>
    </source>
</evidence>
<dbReference type="PANTHER" id="PTHR31694:SF26">
    <property type="entry name" value="OS05G0151100 PROTEIN"/>
    <property type="match status" value="1"/>
</dbReference>
<keyword evidence="1" id="KW-0732">Signal</keyword>
<dbReference type="EMBL" id="BMOM01000013">
    <property type="protein sequence ID" value="GGM10465.1"/>
    <property type="molecule type" value="Genomic_DNA"/>
</dbReference>
<comment type="caution">
    <text evidence="2">The sequence shown here is derived from an EMBL/GenBank/DDBJ whole genome shotgun (WGS) entry which is preliminary data.</text>
</comment>
<reference evidence="3" key="1">
    <citation type="journal article" date="2019" name="Int. J. Syst. Evol. Microbiol.">
        <title>The Global Catalogue of Microorganisms (GCM) 10K type strain sequencing project: providing services to taxonomists for standard genome sequencing and annotation.</title>
        <authorList>
            <consortium name="The Broad Institute Genomics Platform"/>
            <consortium name="The Broad Institute Genome Sequencing Center for Infectious Disease"/>
            <person name="Wu L."/>
            <person name="Ma J."/>
        </authorList>
    </citation>
    <scope>NUCLEOTIDE SEQUENCE [LARGE SCALE GENOMIC DNA]</scope>
    <source>
        <strain evidence="3">JCM 15443</strain>
    </source>
</reference>
<dbReference type="PROSITE" id="PS51318">
    <property type="entry name" value="TAT"/>
    <property type="match status" value="1"/>
</dbReference>
<accession>A0ABQ2GS13</accession>
<dbReference type="CDD" id="cd00657">
    <property type="entry name" value="Ferritin_like"/>
    <property type="match status" value="1"/>
</dbReference>
<feature type="signal peptide" evidence="1">
    <location>
        <begin position="1"/>
        <end position="31"/>
    </location>
</feature>
<dbReference type="SUPFAM" id="SSF47240">
    <property type="entry name" value="Ferritin-like"/>
    <property type="match status" value="1"/>
</dbReference>
<dbReference type="Pfam" id="PF10518">
    <property type="entry name" value="TAT_signal"/>
    <property type="match status" value="1"/>
</dbReference>
<name>A0ABQ2GS13_9DEIO</name>
<dbReference type="NCBIfam" id="TIGR01409">
    <property type="entry name" value="TAT_signal_seq"/>
    <property type="match status" value="1"/>
</dbReference>
<organism evidence="2 3">
    <name type="scientific">Deinococcus aerophilus</name>
    <dbReference type="NCBI Taxonomy" id="522488"/>
    <lineage>
        <taxon>Bacteria</taxon>
        <taxon>Thermotogati</taxon>
        <taxon>Deinococcota</taxon>
        <taxon>Deinococci</taxon>
        <taxon>Deinococcales</taxon>
        <taxon>Deinococcaceae</taxon>
        <taxon>Deinococcus</taxon>
    </lineage>
</organism>
<evidence type="ECO:0000313" key="3">
    <source>
        <dbReference type="Proteomes" id="UP000661918"/>
    </source>
</evidence>
<protein>
    <recommendedName>
        <fullName evidence="4">Ferritin-like domain-containing protein</fullName>
    </recommendedName>
</protein>
<proteinExistence type="predicted"/>
<dbReference type="RefSeq" id="WP_188903742.1">
    <property type="nucleotide sequence ID" value="NZ_BMOM01000013.1"/>
</dbReference>
<evidence type="ECO:0008006" key="4">
    <source>
        <dbReference type="Google" id="ProtNLM"/>
    </source>
</evidence>
<dbReference type="InterPro" id="IPR019546">
    <property type="entry name" value="TAT_signal_bac_arc"/>
</dbReference>
<evidence type="ECO:0000256" key="1">
    <source>
        <dbReference type="SAM" id="SignalP"/>
    </source>
</evidence>
<sequence>MTTPNRRSFLKYAGVGAGALTLGGLNLSALAATSPSTKSVQQDIAILQYALVLEYLEATFYSAFTGNGGFAGKLKEERVREYAKELADHEQKHVDALIATIKELGGTANPKPNIDFQPLIGDGSSLNDQAFLKLAAIFEPIGVRAYLGQAPSIQNSKVLTAAASILAVEANHASGIQELRREMGYVSGIVTNQTNIAPQPGTNDSETDTNNFDVSYSPVPTAFWKPLSMETVLKIVGPLIKSG</sequence>
<dbReference type="Pfam" id="PF13668">
    <property type="entry name" value="Ferritin_2"/>
    <property type="match status" value="1"/>
</dbReference>
<dbReference type="InterPro" id="IPR012347">
    <property type="entry name" value="Ferritin-like"/>
</dbReference>
<dbReference type="InterPro" id="IPR009078">
    <property type="entry name" value="Ferritin-like_SF"/>
</dbReference>
<dbReference type="Proteomes" id="UP000661918">
    <property type="component" value="Unassembled WGS sequence"/>
</dbReference>